<proteinExistence type="predicted"/>
<dbReference type="OrthoDB" id="1620351at2759"/>
<keyword evidence="2" id="KW-1185">Reference proteome</keyword>
<keyword evidence="1" id="KW-0418">Kinase</keyword>
<comment type="caution">
    <text evidence="1">The sequence shown here is derived from an EMBL/GenBank/DDBJ whole genome shotgun (WGS) entry which is preliminary data.</text>
</comment>
<dbReference type="EMBL" id="BKCP01009181">
    <property type="protein sequence ID" value="GER50312.1"/>
    <property type="molecule type" value="Genomic_DNA"/>
</dbReference>
<name>A0A5A7QZ20_STRAF</name>
<organism evidence="1 2">
    <name type="scientific">Striga asiatica</name>
    <name type="common">Asiatic witchweed</name>
    <name type="synonym">Buchnera asiatica</name>
    <dbReference type="NCBI Taxonomy" id="4170"/>
    <lineage>
        <taxon>Eukaryota</taxon>
        <taxon>Viridiplantae</taxon>
        <taxon>Streptophyta</taxon>
        <taxon>Embryophyta</taxon>
        <taxon>Tracheophyta</taxon>
        <taxon>Spermatophyta</taxon>
        <taxon>Magnoliopsida</taxon>
        <taxon>eudicotyledons</taxon>
        <taxon>Gunneridae</taxon>
        <taxon>Pentapetalae</taxon>
        <taxon>asterids</taxon>
        <taxon>lamiids</taxon>
        <taxon>Lamiales</taxon>
        <taxon>Orobanchaceae</taxon>
        <taxon>Buchnereae</taxon>
        <taxon>Striga</taxon>
    </lineage>
</organism>
<dbReference type="Proteomes" id="UP000325081">
    <property type="component" value="Unassembled WGS sequence"/>
</dbReference>
<keyword evidence="1" id="KW-0675">Receptor</keyword>
<evidence type="ECO:0000313" key="2">
    <source>
        <dbReference type="Proteomes" id="UP000325081"/>
    </source>
</evidence>
<dbReference type="AlphaFoldDB" id="A0A5A7QZ20"/>
<gene>
    <name evidence="1" type="ORF">STAS_27604</name>
</gene>
<keyword evidence="1" id="KW-0808">Transferase</keyword>
<reference evidence="2" key="1">
    <citation type="journal article" date="2019" name="Curr. Biol.">
        <title>Genome Sequence of Striga asiatica Provides Insight into the Evolution of Plant Parasitism.</title>
        <authorList>
            <person name="Yoshida S."/>
            <person name="Kim S."/>
            <person name="Wafula E.K."/>
            <person name="Tanskanen J."/>
            <person name="Kim Y.M."/>
            <person name="Honaas L."/>
            <person name="Yang Z."/>
            <person name="Spallek T."/>
            <person name="Conn C.E."/>
            <person name="Ichihashi Y."/>
            <person name="Cheong K."/>
            <person name="Cui S."/>
            <person name="Der J.P."/>
            <person name="Gundlach H."/>
            <person name="Jiao Y."/>
            <person name="Hori C."/>
            <person name="Ishida J.K."/>
            <person name="Kasahara H."/>
            <person name="Kiba T."/>
            <person name="Kim M.S."/>
            <person name="Koo N."/>
            <person name="Laohavisit A."/>
            <person name="Lee Y.H."/>
            <person name="Lumba S."/>
            <person name="McCourt P."/>
            <person name="Mortimer J.C."/>
            <person name="Mutuku J.M."/>
            <person name="Nomura T."/>
            <person name="Sasaki-Sekimoto Y."/>
            <person name="Seto Y."/>
            <person name="Wang Y."/>
            <person name="Wakatake T."/>
            <person name="Sakakibara H."/>
            <person name="Demura T."/>
            <person name="Yamaguchi S."/>
            <person name="Yoneyama K."/>
            <person name="Manabe R.I."/>
            <person name="Nelson D.C."/>
            <person name="Schulman A.H."/>
            <person name="Timko M.P."/>
            <person name="dePamphilis C.W."/>
            <person name="Choi D."/>
            <person name="Shirasu K."/>
        </authorList>
    </citation>
    <scope>NUCLEOTIDE SEQUENCE [LARGE SCALE GENOMIC DNA]</scope>
    <source>
        <strain evidence="2">cv. UVA1</strain>
    </source>
</reference>
<accession>A0A5A7QZ20</accession>
<dbReference type="GO" id="GO:0016301">
    <property type="term" value="F:kinase activity"/>
    <property type="evidence" value="ECO:0007669"/>
    <property type="project" value="UniProtKB-KW"/>
</dbReference>
<protein>
    <submittedName>
        <fullName evidence="1">Cysteine-rich RLK (RECEPTOR-like protein kinase)18</fullName>
    </submittedName>
</protein>
<sequence length="257" mass="29284">MLALVGLKAGLYSGKSRPDLYRTPHALHKVFGPKGPARHCGVFCTSQCVHLRPETQSGSALLFCFLARDFSGRENFSVLKFGRTKADKLDWSCEEDEKSTVVNGREDRAQGRRLGFLERELRALPWIGKGKRGARFCWAGWARLVGFGPGLKFLAGHNRESPDKKWKVNYRQSKSRQAVNFVGAGEIRRRVIRQFFFTKLMIFPRKTNITLLKLFFGEVQVKEVLDREIIRCDAANLSQAPNVVVLEHLRICFQQEA</sequence>
<evidence type="ECO:0000313" key="1">
    <source>
        <dbReference type="EMBL" id="GER50312.1"/>
    </source>
</evidence>